<reference evidence="3 4" key="1">
    <citation type="submission" date="2023-04" db="EMBL/GenBank/DDBJ databases">
        <title>Genome of Basidiobolus ranarum AG-B5.</title>
        <authorList>
            <person name="Stajich J.E."/>
            <person name="Carter-House D."/>
            <person name="Gryganskyi A."/>
        </authorList>
    </citation>
    <scope>NUCLEOTIDE SEQUENCE [LARGE SCALE GENOMIC DNA]</scope>
    <source>
        <strain evidence="3 4">AG-B5</strain>
    </source>
</reference>
<sequence length="207" mass="23671">MKFLSIGITLLLTPFFSHAEKTAEEAAVLARQMVRDYGIGTLITSYPDGQPFGTMDYFSDDCGRTGNPIFLMSTLQISVQNLDTSPRGAFAIQMQLPNPRQSPMPHARFTLMGEVKKIPQAEAESQQLKECFLRKHSEAKWWINYPDFQFYRMEVDRVFWIGGFGGYHYIGPIDPDTYHSAEVEGLPTLRTHQKPVWDKVREIVFQG</sequence>
<dbReference type="SUPFAM" id="SSF50475">
    <property type="entry name" value="FMN-binding split barrel"/>
    <property type="match status" value="1"/>
</dbReference>
<comment type="caution">
    <text evidence="3">The sequence shown here is derived from an EMBL/GenBank/DDBJ whole genome shotgun (WGS) entry which is preliminary data.</text>
</comment>
<gene>
    <name evidence="3" type="ORF">K7432_012607</name>
</gene>
<evidence type="ECO:0000313" key="3">
    <source>
        <dbReference type="EMBL" id="KAK9762033.1"/>
    </source>
</evidence>
<keyword evidence="4" id="KW-1185">Reference proteome</keyword>
<accession>A0ABR2WKK9</accession>
<feature type="domain" description="CREG-like beta-barrel" evidence="2">
    <location>
        <begin position="22"/>
        <end position="180"/>
    </location>
</feature>
<dbReference type="InterPro" id="IPR055343">
    <property type="entry name" value="CREG_beta-barrel"/>
</dbReference>
<proteinExistence type="predicted"/>
<feature type="signal peptide" evidence="1">
    <location>
        <begin position="1"/>
        <end position="19"/>
    </location>
</feature>
<dbReference type="Proteomes" id="UP001479436">
    <property type="component" value="Unassembled WGS sequence"/>
</dbReference>
<organism evidence="3 4">
    <name type="scientific">Basidiobolus ranarum</name>
    <dbReference type="NCBI Taxonomy" id="34480"/>
    <lineage>
        <taxon>Eukaryota</taxon>
        <taxon>Fungi</taxon>
        <taxon>Fungi incertae sedis</taxon>
        <taxon>Zoopagomycota</taxon>
        <taxon>Entomophthoromycotina</taxon>
        <taxon>Basidiobolomycetes</taxon>
        <taxon>Basidiobolales</taxon>
        <taxon>Basidiobolaceae</taxon>
        <taxon>Basidiobolus</taxon>
    </lineage>
</organism>
<dbReference type="Gene3D" id="2.30.110.10">
    <property type="entry name" value="Electron Transport, Fmn-binding Protein, Chain A"/>
    <property type="match status" value="1"/>
</dbReference>
<keyword evidence="1" id="KW-0732">Signal</keyword>
<dbReference type="EMBL" id="JASJQH010001120">
    <property type="protein sequence ID" value="KAK9762033.1"/>
    <property type="molecule type" value="Genomic_DNA"/>
</dbReference>
<dbReference type="InterPro" id="IPR012349">
    <property type="entry name" value="Split_barrel_FMN-bd"/>
</dbReference>
<name>A0ABR2WKK9_9FUNG</name>
<dbReference type="PANTHER" id="PTHR37273">
    <property type="entry name" value="CHROMOSOME 8, WHOLE GENOME SHOTGUN SEQUENCE"/>
    <property type="match status" value="1"/>
</dbReference>
<dbReference type="PANTHER" id="PTHR37273:SF1">
    <property type="entry name" value="ADL397C-AP"/>
    <property type="match status" value="1"/>
</dbReference>
<evidence type="ECO:0000259" key="2">
    <source>
        <dbReference type="Pfam" id="PF13883"/>
    </source>
</evidence>
<evidence type="ECO:0000256" key="1">
    <source>
        <dbReference type="SAM" id="SignalP"/>
    </source>
</evidence>
<protein>
    <recommendedName>
        <fullName evidence="2">CREG-like beta-barrel domain-containing protein</fullName>
    </recommendedName>
</protein>
<evidence type="ECO:0000313" key="4">
    <source>
        <dbReference type="Proteomes" id="UP001479436"/>
    </source>
</evidence>
<feature type="chain" id="PRO_5046184865" description="CREG-like beta-barrel domain-containing protein" evidence="1">
    <location>
        <begin position="20"/>
        <end position="207"/>
    </location>
</feature>
<dbReference type="Pfam" id="PF13883">
    <property type="entry name" value="CREG_beta-barrel"/>
    <property type="match status" value="1"/>
</dbReference>